<sequence>MAEVTDYYTLLGVPETASPETIKRAYRSLARDSHPDRNPGDPNAEERFKAVQRAYHVLSDPRRRESYDEARQSLFGGLGGGLDGRSRPSSSRTSPFGPDGYDPLVSLFFGDEPTPAGRGADVEAQVKLTFDQALRGGRTEVRLVDGETVRLTVPKGVRSGLKVRVRGRGRAGGTGERGDLYVTFRVDPVARFRREGDNLHVVEIVSAVEAMLGATRSITNAYGQTIKVHIPPGTQPGERLRLRGQGVETDSRRGDLFVEVQVTVPRSLTDEQREALEEAARRVGLL</sequence>
<dbReference type="GO" id="GO:0042026">
    <property type="term" value="P:protein refolding"/>
    <property type="evidence" value="ECO:0007669"/>
    <property type="project" value="TreeGrafter"/>
</dbReference>
<dbReference type="AlphaFoldDB" id="A0A271IWJ4"/>
<evidence type="ECO:0000256" key="2">
    <source>
        <dbReference type="SAM" id="MobiDB-lite"/>
    </source>
</evidence>
<dbReference type="InterPro" id="IPR002939">
    <property type="entry name" value="DnaJ_C"/>
</dbReference>
<dbReference type="PRINTS" id="PR00625">
    <property type="entry name" value="JDOMAIN"/>
</dbReference>
<organism evidence="4 5">
    <name type="scientific">Rubrivirga marina</name>
    <dbReference type="NCBI Taxonomy" id="1196024"/>
    <lineage>
        <taxon>Bacteria</taxon>
        <taxon>Pseudomonadati</taxon>
        <taxon>Rhodothermota</taxon>
        <taxon>Rhodothermia</taxon>
        <taxon>Rhodothermales</taxon>
        <taxon>Rubricoccaceae</taxon>
        <taxon>Rubrivirga</taxon>
    </lineage>
</organism>
<reference evidence="4 5" key="1">
    <citation type="submission" date="2016-11" db="EMBL/GenBank/DDBJ databases">
        <title>Study of marine rhodopsin-containing bacteria.</title>
        <authorList>
            <person name="Yoshizawa S."/>
            <person name="Kumagai Y."/>
            <person name="Kogure K."/>
        </authorList>
    </citation>
    <scope>NUCLEOTIDE SEQUENCE [LARGE SCALE GENOMIC DNA]</scope>
    <source>
        <strain evidence="4 5">SAORIC-28</strain>
    </source>
</reference>
<dbReference type="InterPro" id="IPR036869">
    <property type="entry name" value="J_dom_sf"/>
</dbReference>
<feature type="domain" description="J" evidence="3">
    <location>
        <begin position="6"/>
        <end position="71"/>
    </location>
</feature>
<dbReference type="Gene3D" id="1.10.287.110">
    <property type="entry name" value="DnaJ domain"/>
    <property type="match status" value="1"/>
</dbReference>
<keyword evidence="1" id="KW-0143">Chaperone</keyword>
<evidence type="ECO:0000256" key="1">
    <source>
        <dbReference type="ARBA" id="ARBA00023186"/>
    </source>
</evidence>
<dbReference type="EMBL" id="MQWD01000001">
    <property type="protein sequence ID" value="PAP75562.1"/>
    <property type="molecule type" value="Genomic_DNA"/>
</dbReference>
<dbReference type="RefSeq" id="WP_095509200.1">
    <property type="nucleotide sequence ID" value="NZ_MQWD01000001.1"/>
</dbReference>
<dbReference type="InterPro" id="IPR008971">
    <property type="entry name" value="HSP40/DnaJ_pept-bd"/>
</dbReference>
<keyword evidence="5" id="KW-1185">Reference proteome</keyword>
<dbReference type="GO" id="GO:0051082">
    <property type="term" value="F:unfolded protein binding"/>
    <property type="evidence" value="ECO:0007669"/>
    <property type="project" value="InterPro"/>
</dbReference>
<protein>
    <recommendedName>
        <fullName evidence="3">J domain-containing protein</fullName>
    </recommendedName>
</protein>
<proteinExistence type="predicted"/>
<dbReference type="PANTHER" id="PTHR43096:SF52">
    <property type="entry name" value="DNAJ HOMOLOG 1, MITOCHONDRIAL-RELATED"/>
    <property type="match status" value="1"/>
</dbReference>
<gene>
    <name evidence="4" type="ORF">BSZ37_03450</name>
</gene>
<evidence type="ECO:0000259" key="3">
    <source>
        <dbReference type="PROSITE" id="PS50076"/>
    </source>
</evidence>
<comment type="caution">
    <text evidence="4">The sequence shown here is derived from an EMBL/GenBank/DDBJ whole genome shotgun (WGS) entry which is preliminary data.</text>
</comment>
<accession>A0A271IWJ4</accession>
<dbReference type="GO" id="GO:0005737">
    <property type="term" value="C:cytoplasm"/>
    <property type="evidence" value="ECO:0007669"/>
    <property type="project" value="TreeGrafter"/>
</dbReference>
<dbReference type="CDD" id="cd06257">
    <property type="entry name" value="DnaJ"/>
    <property type="match status" value="1"/>
</dbReference>
<evidence type="ECO:0000313" key="5">
    <source>
        <dbReference type="Proteomes" id="UP000216339"/>
    </source>
</evidence>
<dbReference type="Pfam" id="PF01556">
    <property type="entry name" value="DnaJ_C"/>
    <property type="match status" value="1"/>
</dbReference>
<dbReference type="Pfam" id="PF00226">
    <property type="entry name" value="DnaJ"/>
    <property type="match status" value="1"/>
</dbReference>
<dbReference type="PANTHER" id="PTHR43096">
    <property type="entry name" value="DNAJ HOMOLOG 1, MITOCHONDRIAL-RELATED"/>
    <property type="match status" value="1"/>
</dbReference>
<dbReference type="InterPro" id="IPR001623">
    <property type="entry name" value="DnaJ_domain"/>
</dbReference>
<evidence type="ECO:0000313" key="4">
    <source>
        <dbReference type="EMBL" id="PAP75562.1"/>
    </source>
</evidence>
<feature type="region of interest" description="Disordered" evidence="2">
    <location>
        <begin position="74"/>
        <end position="98"/>
    </location>
</feature>
<dbReference type="OrthoDB" id="9779889at2"/>
<dbReference type="FunFam" id="2.60.260.20:FF:000013">
    <property type="entry name" value="DnaJ subfamily B member 11"/>
    <property type="match status" value="1"/>
</dbReference>
<dbReference type="CDD" id="cd10747">
    <property type="entry name" value="DnaJ_C"/>
    <property type="match status" value="1"/>
</dbReference>
<dbReference type="Proteomes" id="UP000216339">
    <property type="component" value="Unassembled WGS sequence"/>
</dbReference>
<dbReference type="SUPFAM" id="SSF49493">
    <property type="entry name" value="HSP40/DnaJ peptide-binding domain"/>
    <property type="match status" value="2"/>
</dbReference>
<dbReference type="Gene3D" id="2.60.260.20">
    <property type="entry name" value="Urease metallochaperone UreE, N-terminal domain"/>
    <property type="match status" value="2"/>
</dbReference>
<name>A0A271IWJ4_9BACT</name>
<dbReference type="PROSITE" id="PS50076">
    <property type="entry name" value="DNAJ_2"/>
    <property type="match status" value="1"/>
</dbReference>
<dbReference type="SUPFAM" id="SSF46565">
    <property type="entry name" value="Chaperone J-domain"/>
    <property type="match status" value="1"/>
</dbReference>
<dbReference type="SMART" id="SM00271">
    <property type="entry name" value="DnaJ"/>
    <property type="match status" value="1"/>
</dbReference>